<gene>
    <name evidence="1" type="ORF">ALO43_101365</name>
</gene>
<name>A0AA40NZ48_9PSED</name>
<sequence length="42" mass="4707">MPACFLIQDAIATPLRCADVYKGLLRDDHTYLSLWLNALAGR</sequence>
<proteinExistence type="predicted"/>
<accession>A0AA40NZ48</accession>
<protein>
    <submittedName>
        <fullName evidence="1">Uncharacterized protein</fullName>
    </submittedName>
</protein>
<reference evidence="1 2" key="1">
    <citation type="submission" date="2015-09" db="EMBL/GenBank/DDBJ databases">
        <title>Genome announcement of multiple Pseudomonas syringae strains.</title>
        <authorList>
            <person name="Thakur S."/>
            <person name="Wang P.W."/>
            <person name="Gong Y."/>
            <person name="Weir B.S."/>
            <person name="Guttman D.S."/>
        </authorList>
    </citation>
    <scope>NUCLEOTIDE SEQUENCE [LARGE SCALE GENOMIC DNA]</scope>
    <source>
        <strain evidence="1 2">ICMP9151</strain>
    </source>
</reference>
<dbReference type="Proteomes" id="UP000050523">
    <property type="component" value="Unassembled WGS sequence"/>
</dbReference>
<evidence type="ECO:0000313" key="1">
    <source>
        <dbReference type="EMBL" id="KPY91457.1"/>
    </source>
</evidence>
<dbReference type="EMBL" id="LJRO01000482">
    <property type="protein sequence ID" value="KPY91457.1"/>
    <property type="molecule type" value="Genomic_DNA"/>
</dbReference>
<organism evidence="1 2">
    <name type="scientific">Pseudomonas tremae</name>
    <dbReference type="NCBI Taxonomy" id="200454"/>
    <lineage>
        <taxon>Bacteria</taxon>
        <taxon>Pseudomonadati</taxon>
        <taxon>Pseudomonadota</taxon>
        <taxon>Gammaproteobacteria</taxon>
        <taxon>Pseudomonadales</taxon>
        <taxon>Pseudomonadaceae</taxon>
        <taxon>Pseudomonas</taxon>
    </lineage>
</organism>
<dbReference type="AlphaFoldDB" id="A0AA40NZ48"/>
<evidence type="ECO:0000313" key="2">
    <source>
        <dbReference type="Proteomes" id="UP000050523"/>
    </source>
</evidence>
<comment type="caution">
    <text evidence="1">The sequence shown here is derived from an EMBL/GenBank/DDBJ whole genome shotgun (WGS) entry which is preliminary data.</text>
</comment>